<keyword evidence="7" id="KW-1185">Reference proteome</keyword>
<reference evidence="7" key="1">
    <citation type="submission" date="2016-05" db="EMBL/GenBank/DDBJ databases">
        <title>Comparative genomics of biotechnologically important yeasts.</title>
        <authorList>
            <consortium name="DOE Joint Genome Institute"/>
            <person name="Riley R."/>
            <person name="Haridas S."/>
            <person name="Wolfe K.H."/>
            <person name="Lopes M.R."/>
            <person name="Hittinger C.T."/>
            <person name="Goker M."/>
            <person name="Salamov A."/>
            <person name="Wisecaver J."/>
            <person name="Long T.M."/>
            <person name="Aerts A.L."/>
            <person name="Barry K."/>
            <person name="Choi C."/>
            <person name="Clum A."/>
            <person name="Coughlan A.Y."/>
            <person name="Deshpande S."/>
            <person name="Douglass A.P."/>
            <person name="Hanson S.J."/>
            <person name="Klenk H.-P."/>
            <person name="Labutti K."/>
            <person name="Lapidus A."/>
            <person name="Lindquist E."/>
            <person name="Lipzen A."/>
            <person name="Meier-Kolthoff J.P."/>
            <person name="Ohm R.A."/>
            <person name="Otillar R.P."/>
            <person name="Pangilinan J."/>
            <person name="Peng Y."/>
            <person name="Rokas A."/>
            <person name="Rosa C.A."/>
            <person name="Scheuner C."/>
            <person name="Sibirny A.A."/>
            <person name="Slot J.C."/>
            <person name="Stielow J.B."/>
            <person name="Sun H."/>
            <person name="Kurtzman C.P."/>
            <person name="Blackwell M."/>
            <person name="Grigoriev I.V."/>
            <person name="Jeffries T.W."/>
        </authorList>
    </citation>
    <scope>NUCLEOTIDE SEQUENCE [LARGE SCALE GENOMIC DNA]</scope>
    <source>
        <strain evidence="7">NRRL Y-12698</strain>
    </source>
</reference>
<evidence type="ECO:0000256" key="2">
    <source>
        <dbReference type="ARBA" id="ARBA00004496"/>
    </source>
</evidence>
<dbReference type="STRING" id="984486.A0A1E3QTP4"/>
<comment type="subcellular location">
    <subcellularLocation>
        <location evidence="2">Cytoplasm</location>
    </subcellularLocation>
    <subcellularLocation>
        <location evidence="1">Nucleus</location>
    </subcellularLocation>
</comment>
<dbReference type="SUPFAM" id="SSF111430">
    <property type="entry name" value="YAP1 redox domain"/>
    <property type="match status" value="1"/>
</dbReference>
<accession>A0A1E3QTP4</accession>
<dbReference type="InterPro" id="IPR023167">
    <property type="entry name" value="Yap1_redox_dom_sf"/>
</dbReference>
<dbReference type="InterPro" id="IPR004827">
    <property type="entry name" value="bZIP"/>
</dbReference>
<dbReference type="InterPro" id="IPR046347">
    <property type="entry name" value="bZIP_sf"/>
</dbReference>
<evidence type="ECO:0000256" key="3">
    <source>
        <dbReference type="ARBA" id="ARBA00023242"/>
    </source>
</evidence>
<dbReference type="SUPFAM" id="SSF57959">
    <property type="entry name" value="Leucine zipper domain"/>
    <property type="match status" value="1"/>
</dbReference>
<feature type="domain" description="BZIP" evidence="5">
    <location>
        <begin position="29"/>
        <end position="92"/>
    </location>
</feature>
<evidence type="ECO:0000256" key="4">
    <source>
        <dbReference type="SAM" id="MobiDB-lite"/>
    </source>
</evidence>
<dbReference type="GO" id="GO:0005737">
    <property type="term" value="C:cytoplasm"/>
    <property type="evidence" value="ECO:0007669"/>
    <property type="project" value="UniProtKB-SubCell"/>
</dbReference>
<organism evidence="6 7">
    <name type="scientific">Babjeviella inositovora NRRL Y-12698</name>
    <dbReference type="NCBI Taxonomy" id="984486"/>
    <lineage>
        <taxon>Eukaryota</taxon>
        <taxon>Fungi</taxon>
        <taxon>Dikarya</taxon>
        <taxon>Ascomycota</taxon>
        <taxon>Saccharomycotina</taxon>
        <taxon>Pichiomycetes</taxon>
        <taxon>Serinales incertae sedis</taxon>
        <taxon>Babjeviella</taxon>
    </lineage>
</organism>
<evidence type="ECO:0000256" key="1">
    <source>
        <dbReference type="ARBA" id="ARBA00004123"/>
    </source>
</evidence>
<dbReference type="Proteomes" id="UP000094336">
    <property type="component" value="Unassembled WGS sequence"/>
</dbReference>
<dbReference type="PANTHER" id="PTHR40621">
    <property type="entry name" value="TRANSCRIPTION FACTOR KAPC-RELATED"/>
    <property type="match status" value="1"/>
</dbReference>
<name>A0A1E3QTP4_9ASCO</name>
<feature type="compositionally biased region" description="Basic and acidic residues" evidence="4">
    <location>
        <begin position="7"/>
        <end position="19"/>
    </location>
</feature>
<keyword evidence="3" id="KW-0539">Nucleus</keyword>
<evidence type="ECO:0000259" key="5">
    <source>
        <dbReference type="PROSITE" id="PS50217"/>
    </source>
</evidence>
<evidence type="ECO:0000313" key="7">
    <source>
        <dbReference type="Proteomes" id="UP000094336"/>
    </source>
</evidence>
<dbReference type="RefSeq" id="XP_018986368.1">
    <property type="nucleotide sequence ID" value="XM_019131176.1"/>
</dbReference>
<dbReference type="AlphaFoldDB" id="A0A1E3QTP4"/>
<dbReference type="GO" id="GO:0001228">
    <property type="term" value="F:DNA-binding transcription activator activity, RNA polymerase II-specific"/>
    <property type="evidence" value="ECO:0007669"/>
    <property type="project" value="TreeGrafter"/>
</dbReference>
<dbReference type="Gene3D" id="1.20.5.170">
    <property type="match status" value="1"/>
</dbReference>
<dbReference type="GO" id="GO:0090575">
    <property type="term" value="C:RNA polymerase II transcription regulator complex"/>
    <property type="evidence" value="ECO:0007669"/>
    <property type="project" value="TreeGrafter"/>
</dbReference>
<dbReference type="PANTHER" id="PTHR40621:SF6">
    <property type="entry name" value="AP-1-LIKE TRANSCRIPTION FACTOR YAP1-RELATED"/>
    <property type="match status" value="1"/>
</dbReference>
<dbReference type="InterPro" id="IPR013910">
    <property type="entry name" value="TF_PAP1"/>
</dbReference>
<dbReference type="Pfam" id="PF08601">
    <property type="entry name" value="PAP1"/>
    <property type="match status" value="1"/>
</dbReference>
<dbReference type="GeneID" id="30149029"/>
<dbReference type="CDD" id="cd14688">
    <property type="entry name" value="bZIP_YAP"/>
    <property type="match status" value="1"/>
</dbReference>
<dbReference type="OrthoDB" id="5380163at2759"/>
<feature type="region of interest" description="Disordered" evidence="4">
    <location>
        <begin position="138"/>
        <end position="180"/>
    </location>
</feature>
<dbReference type="PROSITE" id="PS50217">
    <property type="entry name" value="BZIP"/>
    <property type="match status" value="1"/>
</dbReference>
<dbReference type="SMART" id="SM00338">
    <property type="entry name" value="BRLZ"/>
    <property type="match status" value="1"/>
</dbReference>
<dbReference type="GO" id="GO:0034599">
    <property type="term" value="P:cellular response to oxidative stress"/>
    <property type="evidence" value="ECO:0007669"/>
    <property type="project" value="UniProtKB-ARBA"/>
</dbReference>
<sequence length="423" mass="46535">MSEEDYDHSPDFLDDHENGTKPGRKPILTEPKNKRTAQNRAAQRAFRERKERKLKELEDTVDLLESEKIAAVTESEFLKKQVEMLMSELNRYRNDGPEVSPLTPGILGVHAGKTPAPPQEFAFEFPWSLKAQQVAESVSTSSRSDGDKTGSTSISSYSSPDDVADRRSSNTSHLQGAKYKQQEQTFDFNQNFDEQVNGFCGQLNTACGTKENPIPQSCGSQGSGTLSQINENSNSLSLDDPLLASFLNDATSGFPSVSYDTSLNIFDDITGGNDPLANLVSEESAYDPLGMSRFTTQFMSPPVGVLTPPGLPFSNPAQVSTPPTEAVKVEVGTPFESYLDMDHNEIVPSKDDQLMKCSEIWDRITSHPKYTELDIDGLCYELKNKAKCSEKGAVVDHDDVQKILDRAVASAVSAKEEDQGNVW</sequence>
<evidence type="ECO:0000313" key="6">
    <source>
        <dbReference type="EMBL" id="ODQ81040.1"/>
    </source>
</evidence>
<gene>
    <name evidence="6" type="ORF">BABINDRAFT_182994</name>
</gene>
<dbReference type="Pfam" id="PF00170">
    <property type="entry name" value="bZIP_1"/>
    <property type="match status" value="1"/>
</dbReference>
<dbReference type="EMBL" id="KV454428">
    <property type="protein sequence ID" value="ODQ81040.1"/>
    <property type="molecule type" value="Genomic_DNA"/>
</dbReference>
<feature type="region of interest" description="Disordered" evidence="4">
    <location>
        <begin position="1"/>
        <end position="48"/>
    </location>
</feature>
<proteinExistence type="predicted"/>
<dbReference type="GO" id="GO:0000976">
    <property type="term" value="F:transcription cis-regulatory region binding"/>
    <property type="evidence" value="ECO:0007669"/>
    <property type="project" value="InterPro"/>
</dbReference>
<dbReference type="FunFam" id="1.20.5.170:FF:000067">
    <property type="entry name" value="BZIP transcription factor"/>
    <property type="match status" value="1"/>
</dbReference>
<dbReference type="InterPro" id="IPR050936">
    <property type="entry name" value="AP-1-like"/>
</dbReference>
<dbReference type="PROSITE" id="PS00036">
    <property type="entry name" value="BZIP_BASIC"/>
    <property type="match status" value="1"/>
</dbReference>
<dbReference type="Gene3D" id="1.10.238.100">
    <property type="entry name" value="YAP1 redox domain. Chain B"/>
    <property type="match status" value="1"/>
</dbReference>
<protein>
    <recommendedName>
        <fullName evidence="5">BZIP domain-containing protein</fullName>
    </recommendedName>
</protein>